<sequence length="165" mass="17894">MRLFAVCLVNIFLLTCNLLPAGSSYTASQSPPEQSAFAGERINLNCQYSGLYGQNFSVSWYRQSPGEELKYLLHRNRSGEGGNLTGDHISASLDTAKKISVLTIAGLRLTDSAKYHCALSLHHSDTSHRKPRTITLITIKAGNSTVQLVTDSVTDPLTTATVAHT</sequence>
<dbReference type="GeneTree" id="ENSGT00970000196780"/>
<dbReference type="Proteomes" id="UP000314986">
    <property type="component" value="Unassembled WGS sequence"/>
</dbReference>
<dbReference type="Gene3D" id="2.60.40.10">
    <property type="entry name" value="Immunoglobulins"/>
    <property type="match status" value="1"/>
</dbReference>
<feature type="signal peptide" evidence="7">
    <location>
        <begin position="1"/>
        <end position="23"/>
    </location>
</feature>
<dbReference type="PANTHER" id="PTHR19343">
    <property type="entry name" value="T CELL RECEPTOR ALPHA VARIABLE 1-2"/>
    <property type="match status" value="1"/>
</dbReference>
<keyword evidence="2" id="KW-0391">Immunity</keyword>
<keyword evidence="6" id="KW-1279">T cell receptor</keyword>
<dbReference type="InterPro" id="IPR003599">
    <property type="entry name" value="Ig_sub"/>
</dbReference>
<name>A0A4W3HYK7_CALMI</name>
<keyword evidence="1 7" id="KW-0732">Signal</keyword>
<proteinExistence type="predicted"/>
<evidence type="ECO:0000256" key="4">
    <source>
        <dbReference type="ARBA" id="ARBA00023170"/>
    </source>
</evidence>
<keyword evidence="4" id="KW-0675">Receptor</keyword>
<dbReference type="InterPro" id="IPR007110">
    <property type="entry name" value="Ig-like_dom"/>
</dbReference>
<evidence type="ECO:0000313" key="9">
    <source>
        <dbReference type="Ensembl" id="ENSCMIP00000014054.1"/>
    </source>
</evidence>
<accession>A0A4W3HYK7</accession>
<reference evidence="9" key="4">
    <citation type="submission" date="2025-08" db="UniProtKB">
        <authorList>
            <consortium name="Ensembl"/>
        </authorList>
    </citation>
    <scope>IDENTIFICATION</scope>
</reference>
<evidence type="ECO:0000256" key="6">
    <source>
        <dbReference type="ARBA" id="ARBA00043266"/>
    </source>
</evidence>
<feature type="domain" description="Ig-like" evidence="8">
    <location>
        <begin position="20"/>
        <end position="135"/>
    </location>
</feature>
<dbReference type="SMART" id="SM00406">
    <property type="entry name" value="IGv"/>
    <property type="match status" value="1"/>
</dbReference>
<evidence type="ECO:0000256" key="1">
    <source>
        <dbReference type="ARBA" id="ARBA00022729"/>
    </source>
</evidence>
<dbReference type="Pfam" id="PF07686">
    <property type="entry name" value="V-set"/>
    <property type="match status" value="1"/>
</dbReference>
<evidence type="ECO:0000313" key="10">
    <source>
        <dbReference type="Proteomes" id="UP000314986"/>
    </source>
</evidence>
<feature type="chain" id="PRO_5021225083" description="Ig-like domain-containing protein" evidence="7">
    <location>
        <begin position="24"/>
        <end position="165"/>
    </location>
</feature>
<organism evidence="9 10">
    <name type="scientific">Callorhinchus milii</name>
    <name type="common">Ghost shark</name>
    <dbReference type="NCBI Taxonomy" id="7868"/>
    <lineage>
        <taxon>Eukaryota</taxon>
        <taxon>Metazoa</taxon>
        <taxon>Chordata</taxon>
        <taxon>Craniata</taxon>
        <taxon>Vertebrata</taxon>
        <taxon>Chondrichthyes</taxon>
        <taxon>Holocephali</taxon>
        <taxon>Chimaeriformes</taxon>
        <taxon>Callorhinchidae</taxon>
        <taxon>Callorhinchus</taxon>
    </lineage>
</organism>
<evidence type="ECO:0000256" key="2">
    <source>
        <dbReference type="ARBA" id="ARBA00022859"/>
    </source>
</evidence>
<dbReference type="PROSITE" id="PS50835">
    <property type="entry name" value="IG_LIKE"/>
    <property type="match status" value="1"/>
</dbReference>
<dbReference type="InterPro" id="IPR051006">
    <property type="entry name" value="TCR_variable_domain"/>
</dbReference>
<dbReference type="InterPro" id="IPR013783">
    <property type="entry name" value="Ig-like_fold"/>
</dbReference>
<evidence type="ECO:0000256" key="7">
    <source>
        <dbReference type="SAM" id="SignalP"/>
    </source>
</evidence>
<evidence type="ECO:0000256" key="3">
    <source>
        <dbReference type="ARBA" id="ARBA00023130"/>
    </source>
</evidence>
<dbReference type="InterPro" id="IPR013106">
    <property type="entry name" value="Ig_V-set"/>
</dbReference>
<dbReference type="AlphaFoldDB" id="A0A4W3HYK7"/>
<reference evidence="9" key="5">
    <citation type="submission" date="2025-09" db="UniProtKB">
        <authorList>
            <consortium name="Ensembl"/>
        </authorList>
    </citation>
    <scope>IDENTIFICATION</scope>
</reference>
<dbReference type="InParanoid" id="A0A4W3HYK7"/>
<dbReference type="GO" id="GO:0042605">
    <property type="term" value="F:peptide antigen binding"/>
    <property type="evidence" value="ECO:0007669"/>
    <property type="project" value="TreeGrafter"/>
</dbReference>
<keyword evidence="5" id="KW-0393">Immunoglobulin domain</keyword>
<reference evidence="10" key="3">
    <citation type="journal article" date="2014" name="Nature">
        <title>Elephant shark genome provides unique insights into gnathostome evolution.</title>
        <authorList>
            <consortium name="International Elephant Shark Genome Sequencing Consortium"/>
            <person name="Venkatesh B."/>
            <person name="Lee A.P."/>
            <person name="Ravi V."/>
            <person name="Maurya A.K."/>
            <person name="Lian M.M."/>
            <person name="Swann J.B."/>
            <person name="Ohta Y."/>
            <person name="Flajnik M.F."/>
            <person name="Sutoh Y."/>
            <person name="Kasahara M."/>
            <person name="Hoon S."/>
            <person name="Gangu V."/>
            <person name="Roy S.W."/>
            <person name="Irimia M."/>
            <person name="Korzh V."/>
            <person name="Kondrychyn I."/>
            <person name="Lim Z.W."/>
            <person name="Tay B.H."/>
            <person name="Tohari S."/>
            <person name="Kong K.W."/>
            <person name="Ho S."/>
            <person name="Lorente-Galdos B."/>
            <person name="Quilez J."/>
            <person name="Marques-Bonet T."/>
            <person name="Raney B.J."/>
            <person name="Ingham P.W."/>
            <person name="Tay A."/>
            <person name="Hillier L.W."/>
            <person name="Minx P."/>
            <person name="Boehm T."/>
            <person name="Wilson R.K."/>
            <person name="Brenner S."/>
            <person name="Warren W.C."/>
        </authorList>
    </citation>
    <scope>NUCLEOTIDE SEQUENCE [LARGE SCALE GENOMIC DNA]</scope>
</reference>
<dbReference type="GO" id="GO:0042101">
    <property type="term" value="C:T cell receptor complex"/>
    <property type="evidence" value="ECO:0007669"/>
    <property type="project" value="UniProtKB-KW"/>
</dbReference>
<dbReference type="SUPFAM" id="SSF48726">
    <property type="entry name" value="Immunoglobulin"/>
    <property type="match status" value="1"/>
</dbReference>
<evidence type="ECO:0000256" key="5">
    <source>
        <dbReference type="ARBA" id="ARBA00023319"/>
    </source>
</evidence>
<reference evidence="10" key="2">
    <citation type="journal article" date="2007" name="PLoS Biol.">
        <title>Survey sequencing and comparative analysis of the elephant shark (Callorhinchus milii) genome.</title>
        <authorList>
            <person name="Venkatesh B."/>
            <person name="Kirkness E.F."/>
            <person name="Loh Y.H."/>
            <person name="Halpern A.L."/>
            <person name="Lee A.P."/>
            <person name="Johnson J."/>
            <person name="Dandona N."/>
            <person name="Viswanathan L.D."/>
            <person name="Tay A."/>
            <person name="Venter J.C."/>
            <person name="Strausberg R.L."/>
            <person name="Brenner S."/>
        </authorList>
    </citation>
    <scope>NUCLEOTIDE SEQUENCE [LARGE SCALE GENOMIC DNA]</scope>
</reference>
<dbReference type="InterPro" id="IPR036179">
    <property type="entry name" value="Ig-like_dom_sf"/>
</dbReference>
<dbReference type="GO" id="GO:0002250">
    <property type="term" value="P:adaptive immune response"/>
    <property type="evidence" value="ECO:0007669"/>
    <property type="project" value="UniProtKB-KW"/>
</dbReference>
<reference evidence="10" key="1">
    <citation type="journal article" date="2006" name="Science">
        <title>Ancient noncoding elements conserved in the human genome.</title>
        <authorList>
            <person name="Venkatesh B."/>
            <person name="Kirkness E.F."/>
            <person name="Loh Y.H."/>
            <person name="Halpern A.L."/>
            <person name="Lee A.P."/>
            <person name="Johnson J."/>
            <person name="Dandona N."/>
            <person name="Viswanathan L.D."/>
            <person name="Tay A."/>
            <person name="Venter J.C."/>
            <person name="Strausberg R.L."/>
            <person name="Brenner S."/>
        </authorList>
    </citation>
    <scope>NUCLEOTIDE SEQUENCE [LARGE SCALE GENOMIC DNA]</scope>
</reference>
<keyword evidence="10" id="KW-1185">Reference proteome</keyword>
<protein>
    <recommendedName>
        <fullName evidence="8">Ig-like domain-containing protein</fullName>
    </recommendedName>
</protein>
<dbReference type="PANTHER" id="PTHR19343:SF13">
    <property type="entry name" value="T CELL RECEPTOR ALPHA VARIABLE 21"/>
    <property type="match status" value="1"/>
</dbReference>
<evidence type="ECO:0000259" key="8">
    <source>
        <dbReference type="PROSITE" id="PS50835"/>
    </source>
</evidence>
<dbReference type="SMART" id="SM00409">
    <property type="entry name" value="IG"/>
    <property type="match status" value="1"/>
</dbReference>
<dbReference type="Ensembl" id="ENSCMIT00000014359.1">
    <property type="protein sequence ID" value="ENSCMIP00000014054.1"/>
    <property type="gene ID" value="ENSCMIG00000007005.1"/>
</dbReference>
<keyword evidence="3" id="KW-1064">Adaptive immunity</keyword>